<dbReference type="Pfam" id="PF05651">
    <property type="entry name" value="Diacid_rec"/>
    <property type="match status" value="1"/>
</dbReference>
<reference evidence="5 6" key="1">
    <citation type="submission" date="2022-01" db="EMBL/GenBank/DDBJ databases">
        <title>Dethiosulfovibrio faecalis sp. nov., a novel proteolytic, non-sulfur-reducing bacterium isolated from a marine aquaculture solid waste bioreactor.</title>
        <authorList>
            <person name="Grabowski S."/>
            <person name="Apolinario E."/>
            <person name="Schneider N."/>
            <person name="Marshall C.W."/>
            <person name="Sowers K.R."/>
        </authorList>
    </citation>
    <scope>NUCLEOTIDE SEQUENCE [LARGE SCALE GENOMIC DNA]</scope>
    <source>
        <strain evidence="5 6">DSM 12537</strain>
    </source>
</reference>
<dbReference type="InterPro" id="IPR041522">
    <property type="entry name" value="CdaR_GGDEF"/>
</dbReference>
<dbReference type="PANTHER" id="PTHR33744">
    <property type="entry name" value="CARBOHYDRATE DIACID REGULATOR"/>
    <property type="match status" value="1"/>
</dbReference>
<dbReference type="PANTHER" id="PTHR33744:SF15">
    <property type="entry name" value="CARBOHYDRATE DIACID REGULATOR"/>
    <property type="match status" value="1"/>
</dbReference>
<dbReference type="InterPro" id="IPR051448">
    <property type="entry name" value="CdaR-like_regulators"/>
</dbReference>
<dbReference type="InterPro" id="IPR008599">
    <property type="entry name" value="Diacid_rec"/>
</dbReference>
<proteinExistence type="inferred from homology"/>
<evidence type="ECO:0000313" key="5">
    <source>
        <dbReference type="EMBL" id="MCF4142371.1"/>
    </source>
</evidence>
<evidence type="ECO:0000259" key="3">
    <source>
        <dbReference type="Pfam" id="PF13556"/>
    </source>
</evidence>
<dbReference type="InterPro" id="IPR042070">
    <property type="entry name" value="PucR_C-HTH_sf"/>
</dbReference>
<evidence type="ECO:0000256" key="1">
    <source>
        <dbReference type="ARBA" id="ARBA00006754"/>
    </source>
</evidence>
<gene>
    <name evidence="5" type="ORF">L2W38_06050</name>
</gene>
<feature type="domain" description="PucR C-terminal helix-turn-helix" evidence="3">
    <location>
        <begin position="356"/>
        <end position="412"/>
    </location>
</feature>
<feature type="domain" description="Putative sugar diacid recognition" evidence="2">
    <location>
        <begin position="16"/>
        <end position="147"/>
    </location>
</feature>
<evidence type="ECO:0000313" key="6">
    <source>
        <dbReference type="Proteomes" id="UP001200430"/>
    </source>
</evidence>
<name>A0ABS9EMG4_9BACT</name>
<dbReference type="InterPro" id="IPR025736">
    <property type="entry name" value="PucR_C-HTH_dom"/>
</dbReference>
<dbReference type="EMBL" id="JAKGUD010000004">
    <property type="protein sequence ID" value="MCF4142371.1"/>
    <property type="molecule type" value="Genomic_DNA"/>
</dbReference>
<dbReference type="Proteomes" id="UP001200430">
    <property type="component" value="Unassembled WGS sequence"/>
</dbReference>
<organism evidence="5 6">
    <name type="scientific">Dethiosulfovibrio marinus</name>
    <dbReference type="NCBI Taxonomy" id="133532"/>
    <lineage>
        <taxon>Bacteria</taxon>
        <taxon>Thermotogati</taxon>
        <taxon>Synergistota</taxon>
        <taxon>Synergistia</taxon>
        <taxon>Synergistales</taxon>
        <taxon>Dethiosulfovibrionaceae</taxon>
        <taxon>Dethiosulfovibrio</taxon>
    </lineage>
</organism>
<comment type="similarity">
    <text evidence="1">Belongs to the CdaR family.</text>
</comment>
<keyword evidence="6" id="KW-1185">Reference proteome</keyword>
<dbReference type="RefSeq" id="WP_156775072.1">
    <property type="nucleotide sequence ID" value="NZ_JAKGUD010000004.1"/>
</dbReference>
<protein>
    <submittedName>
        <fullName evidence="5">Helix-turn-helix domain-containing protein</fullName>
    </submittedName>
</protein>
<accession>A0ABS9EMG4</accession>
<feature type="domain" description="CdaR GGDEF-like" evidence="4">
    <location>
        <begin position="156"/>
        <end position="304"/>
    </location>
</feature>
<dbReference type="Gene3D" id="1.10.10.2840">
    <property type="entry name" value="PucR C-terminal helix-turn-helix domain"/>
    <property type="match status" value="1"/>
</dbReference>
<evidence type="ECO:0000259" key="2">
    <source>
        <dbReference type="Pfam" id="PF05651"/>
    </source>
</evidence>
<evidence type="ECO:0000259" key="4">
    <source>
        <dbReference type="Pfam" id="PF17853"/>
    </source>
</evidence>
<dbReference type="Pfam" id="PF17853">
    <property type="entry name" value="GGDEF_2"/>
    <property type="match status" value="1"/>
</dbReference>
<dbReference type="Pfam" id="PF13556">
    <property type="entry name" value="HTH_30"/>
    <property type="match status" value="1"/>
</dbReference>
<comment type="caution">
    <text evidence="5">The sequence shown here is derived from an EMBL/GenBank/DDBJ whole genome shotgun (WGS) entry which is preliminary data.</text>
</comment>
<sequence length="423" mass="47443">MVIKSRPNWSDSTLRRHAMEIARSTSDVIGYNVIITDTDGVIVGASDENRVGELHEASLAVIAERRGSSTSEDEARGLKGTLPGVTYPISSMSGSVVGSMAITGDADKVRPFALIVKKQIEILLKEREFFEHAANREHILQDFIQDLSTFVPGVSNETILLARASEFRYDRTWIYVPVAVDLYQFGRFALSVRRDYVNREGEKPETVIQGVKRKILLEIRRIFNGPKDISTMESNNRFVVLHGVRPAESYPAPSNAVTVTREKTEDLLGRITDEGLNAAVGIGSPALGIADLAASYKESWRALTLGKKFMQGPGVYCIDDYRLEEMISTVAPSVRNRFVLSSLRTLREEPDWNELKDTIRSWCESGFSLVNTAKELHLHRNTVIYRLDKIKVYSGHDLRNFRTCLNLYTALLLDRFLGPGSKE</sequence>